<sequence>MQVPVLSGMTAREGSFAASFPINLEPRTFTSGVSQGQLVTTRGASVRVTGLPGVDRGGTVWNGMHYRVMGEYLVQVAADWTVTVIGSVGNDFRAVGFDYGFDRLAIRSADRLFYYNGASLTQVTDPDLGAVKDMVWSDGYYVTTDGTYIVVTNLTDPTAIDPIKYGSAEEDPDMITGLLRFREEIYAIGRNSIQVFQNVGGSGFPFQNTPGATIPYGCISSSAKCMVGGTFAFVGGARDEPLSVYIENGGGALRISNREVDDLLNAEASPELIELEARVFGEERQLLIHLQDKTLGIALGTSTEGEQGAWFILQSGRGEPYRLRHAVWCYGQHIVGDTQNAQLGVLSSDDRHFGDRPDWQFDASLLFNDGAAFLVNDVELFGQFPTEEHAVFLSMSRDATVYSREVSRRMTGRRDERLRWQVGVRCPTLVSFRFRGQGRYAISRCEMNGEPLG</sequence>
<evidence type="ECO:0000313" key="2">
    <source>
        <dbReference type="Proteomes" id="UP000009134"/>
    </source>
</evidence>
<proteinExistence type="predicted"/>
<protein>
    <submittedName>
        <fullName evidence="1">Uncharacterized protein</fullName>
    </submittedName>
</protein>
<dbReference type="InterPro" id="IPR021098">
    <property type="entry name" value="Phage_P22_Gp10"/>
</dbReference>
<evidence type="ECO:0000313" key="1">
    <source>
        <dbReference type="EMBL" id="ABD27432.1"/>
    </source>
</evidence>
<dbReference type="Pfam" id="PF11134">
    <property type="entry name" value="Phage_stabilise"/>
    <property type="match status" value="1"/>
</dbReference>
<accession>Q2G3Z1</accession>
<dbReference type="eggNOG" id="ENOG502Z882">
    <property type="taxonomic scope" value="Bacteria"/>
</dbReference>
<gene>
    <name evidence="1" type="ordered locus">Saro_2997</name>
</gene>
<dbReference type="KEGG" id="nar:Saro_2997"/>
<dbReference type="STRING" id="279238.Saro_2997"/>
<dbReference type="Proteomes" id="UP000009134">
    <property type="component" value="Chromosome"/>
</dbReference>
<dbReference type="HOGENOM" id="CLU_603876_0_0_5"/>
<organism evidence="1 2">
    <name type="scientific">Novosphingobium aromaticivorans (strain ATCC 700278 / DSM 12444 / CCUG 56034 / CIP 105152 / NBRC 16084 / F199)</name>
    <dbReference type="NCBI Taxonomy" id="279238"/>
    <lineage>
        <taxon>Bacteria</taxon>
        <taxon>Pseudomonadati</taxon>
        <taxon>Pseudomonadota</taxon>
        <taxon>Alphaproteobacteria</taxon>
        <taxon>Sphingomonadales</taxon>
        <taxon>Sphingomonadaceae</taxon>
        <taxon>Novosphingobium</taxon>
    </lineage>
</organism>
<dbReference type="AlphaFoldDB" id="Q2G3Z1"/>
<dbReference type="RefSeq" id="WP_011446636.1">
    <property type="nucleotide sequence ID" value="NC_007794.1"/>
</dbReference>
<name>Q2G3Z1_NOVAD</name>
<dbReference type="EMBL" id="CP000248">
    <property type="protein sequence ID" value="ABD27432.1"/>
    <property type="molecule type" value="Genomic_DNA"/>
</dbReference>
<keyword evidence="2" id="KW-1185">Reference proteome</keyword>
<reference evidence="2" key="1">
    <citation type="submission" date="2006-01" db="EMBL/GenBank/DDBJ databases">
        <title>Complete sequence of Novosphingobium aromaticivorans DSM 12444.</title>
        <authorList>
            <consortium name="US DOE Joint Genome Institute"/>
            <person name="Copeland A."/>
            <person name="Lucas S."/>
            <person name="Lapidus A."/>
            <person name="Barry K."/>
            <person name="Detter J.C."/>
            <person name="Glavina T."/>
            <person name="Hammon N."/>
            <person name="Israni S."/>
            <person name="Pitluck S."/>
            <person name="Chain P."/>
            <person name="Malfatti S."/>
            <person name="Shin M."/>
            <person name="Vergez L."/>
            <person name="Schmutz J."/>
            <person name="Larimer F."/>
            <person name="Land M."/>
            <person name="Kyrpides N."/>
            <person name="Ivanova N."/>
            <person name="Fredrickson J."/>
            <person name="Balkwill D."/>
            <person name="Romine M.F."/>
            <person name="Richardson P."/>
        </authorList>
    </citation>
    <scope>NUCLEOTIDE SEQUENCE [LARGE SCALE GENOMIC DNA]</scope>
    <source>
        <strain evidence="2">ATCC 700278 / DSM 12444 / CCUG 56034 / CIP 105152 / NBRC 16084 / F199</strain>
    </source>
</reference>